<evidence type="ECO:0000259" key="5">
    <source>
        <dbReference type="Pfam" id="PF02782"/>
    </source>
</evidence>
<reference evidence="6" key="1">
    <citation type="journal article" date="2020" name="mSystems">
        <title>Genome- and Community-Level Interaction Insights into Carbon Utilization and Element Cycling Functions of Hydrothermarchaeota in Hydrothermal Sediment.</title>
        <authorList>
            <person name="Zhou Z."/>
            <person name="Liu Y."/>
            <person name="Xu W."/>
            <person name="Pan J."/>
            <person name="Luo Z.H."/>
            <person name="Li M."/>
        </authorList>
    </citation>
    <scope>NUCLEOTIDE SEQUENCE [LARGE SCALE GENOMIC DNA]</scope>
    <source>
        <strain evidence="6">SpSt-289</strain>
    </source>
</reference>
<feature type="domain" description="Carbohydrate kinase FGGY C-terminal" evidence="5">
    <location>
        <begin position="291"/>
        <end position="446"/>
    </location>
</feature>
<dbReference type="Pfam" id="PF02782">
    <property type="entry name" value="FGGY_C"/>
    <property type="match status" value="1"/>
</dbReference>
<dbReference type="PANTHER" id="PTHR43095">
    <property type="entry name" value="SUGAR KINASE"/>
    <property type="match status" value="1"/>
</dbReference>
<keyword evidence="3" id="KW-0418">Kinase</keyword>
<comment type="caution">
    <text evidence="6">The sequence shown here is derived from an EMBL/GenBank/DDBJ whole genome shotgun (WGS) entry which is preliminary data.</text>
</comment>
<dbReference type="GO" id="GO:0016301">
    <property type="term" value="F:kinase activity"/>
    <property type="evidence" value="ECO:0007669"/>
    <property type="project" value="UniProtKB-KW"/>
</dbReference>
<sequence>MGAQLLLLGVEVGTSAVKAVLYDCTGEERFSVHCAVTLRTPRAGWIEQDAEELWQAFCTALRAVALGAAGQGRIAALALAAQAGSVTAVDAAGEPLMPFITWLDHRAQPIVERWVQEGRAAHIRRLSGWPPHAGLPLATLAWLAQQAPEVAMRAVRFLDVHSYLLQRLTGHPVTDFSSAAEMLLLERASAMWSEELCALAGVRPDQLPDLAQAGTGVGRLAPEAARATGLPADLLVVAGGQDQCCAALGMGVTEAGRPMLATGTAWVLTILTPDLAVEQLPESAALNFHVLPGLHTLSQLLGGFGAVIAWWMQMLWPEATDRFARWEAALESTSPGARGLRFAPMNGSAQLGAGRGGFVGLRLDHTRTEMVRALCEGMGYEVRWALETLSAAVALDKSKRVPLLLSGGATHSRGLMRLLADLTGHPVHGAPDINWPARGAAILAGVRAGLLGPDPGMAAHAWRRPMTEIAPDASFHAEYLESYADYRAIVSALQDSVLRSV</sequence>
<evidence type="ECO:0000256" key="1">
    <source>
        <dbReference type="ARBA" id="ARBA00009156"/>
    </source>
</evidence>
<proteinExistence type="inferred from homology"/>
<dbReference type="GO" id="GO:0005975">
    <property type="term" value="P:carbohydrate metabolic process"/>
    <property type="evidence" value="ECO:0007669"/>
    <property type="project" value="InterPro"/>
</dbReference>
<dbReference type="InterPro" id="IPR043129">
    <property type="entry name" value="ATPase_NBD"/>
</dbReference>
<dbReference type="PIRSF" id="PIRSF000538">
    <property type="entry name" value="GlpK"/>
    <property type="match status" value="1"/>
</dbReference>
<dbReference type="AlphaFoldDB" id="A0A7C1FJV5"/>
<dbReference type="Pfam" id="PF00370">
    <property type="entry name" value="FGGY_N"/>
    <property type="match status" value="1"/>
</dbReference>
<accession>A0A7C1FJV5</accession>
<dbReference type="PANTHER" id="PTHR43095:SF5">
    <property type="entry name" value="XYLULOSE KINASE"/>
    <property type="match status" value="1"/>
</dbReference>
<protein>
    <recommendedName>
        <fullName evidence="7">Xylulose kinase</fullName>
    </recommendedName>
</protein>
<name>A0A7C1FJV5_9CHLR</name>
<evidence type="ECO:0000256" key="3">
    <source>
        <dbReference type="ARBA" id="ARBA00022777"/>
    </source>
</evidence>
<feature type="domain" description="Carbohydrate kinase FGGY N-terminal" evidence="4">
    <location>
        <begin position="7"/>
        <end position="249"/>
    </location>
</feature>
<dbReference type="InterPro" id="IPR050406">
    <property type="entry name" value="FGGY_Carb_Kinase"/>
</dbReference>
<dbReference type="InterPro" id="IPR018485">
    <property type="entry name" value="FGGY_C"/>
</dbReference>
<evidence type="ECO:0000313" key="6">
    <source>
        <dbReference type="EMBL" id="HDX33616.1"/>
    </source>
</evidence>
<dbReference type="InterPro" id="IPR000577">
    <property type="entry name" value="Carb_kinase_FGGY"/>
</dbReference>
<dbReference type="InterPro" id="IPR018484">
    <property type="entry name" value="FGGY_N"/>
</dbReference>
<evidence type="ECO:0008006" key="7">
    <source>
        <dbReference type="Google" id="ProtNLM"/>
    </source>
</evidence>
<dbReference type="EMBL" id="DSMG01000196">
    <property type="protein sequence ID" value="HDX33616.1"/>
    <property type="molecule type" value="Genomic_DNA"/>
</dbReference>
<comment type="similarity">
    <text evidence="1">Belongs to the FGGY kinase family.</text>
</comment>
<gene>
    <name evidence="6" type="ORF">ENQ20_19350</name>
</gene>
<dbReference type="SUPFAM" id="SSF53067">
    <property type="entry name" value="Actin-like ATPase domain"/>
    <property type="match status" value="2"/>
</dbReference>
<dbReference type="Gene3D" id="3.30.420.40">
    <property type="match status" value="2"/>
</dbReference>
<evidence type="ECO:0000256" key="2">
    <source>
        <dbReference type="ARBA" id="ARBA00022679"/>
    </source>
</evidence>
<organism evidence="6">
    <name type="scientific">Caldilinea aerophila</name>
    <dbReference type="NCBI Taxonomy" id="133453"/>
    <lineage>
        <taxon>Bacteria</taxon>
        <taxon>Bacillati</taxon>
        <taxon>Chloroflexota</taxon>
        <taxon>Caldilineae</taxon>
        <taxon>Caldilineales</taxon>
        <taxon>Caldilineaceae</taxon>
        <taxon>Caldilinea</taxon>
    </lineage>
</organism>
<evidence type="ECO:0000259" key="4">
    <source>
        <dbReference type="Pfam" id="PF00370"/>
    </source>
</evidence>
<keyword evidence="2" id="KW-0808">Transferase</keyword>
<dbReference type="CDD" id="cd07773">
    <property type="entry name" value="ASKHA_NBD_FGGY_FK"/>
    <property type="match status" value="1"/>
</dbReference>